<feature type="region of interest" description="Disordered" evidence="1">
    <location>
        <begin position="158"/>
        <end position="205"/>
    </location>
</feature>
<feature type="compositionally biased region" description="Basic residues" evidence="1">
    <location>
        <begin position="167"/>
        <end position="179"/>
    </location>
</feature>
<reference evidence="2 3" key="1">
    <citation type="submission" date="2006-04" db="EMBL/GenBank/DDBJ databases">
        <authorList>
            <person name="Nierman W.C."/>
        </authorList>
    </citation>
    <scope>NUCLEOTIDE SEQUENCE [LARGE SCALE GENOMIC DNA]</scope>
    <source>
        <strain evidence="2 3">DW4/3-1</strain>
    </source>
</reference>
<comment type="caution">
    <text evidence="2">The sequence shown here is derived from an EMBL/GenBank/DDBJ whole genome shotgun (WGS) entry which is preliminary data.</text>
</comment>
<accession>Q08WN0</accession>
<protein>
    <submittedName>
        <fullName evidence="2">Uncharacterized protein</fullName>
    </submittedName>
</protein>
<name>Q08WN0_STIAD</name>
<dbReference type="AlphaFoldDB" id="Q08WN0"/>
<feature type="region of interest" description="Disordered" evidence="1">
    <location>
        <begin position="415"/>
        <end position="444"/>
    </location>
</feature>
<feature type="compositionally biased region" description="Basic residues" evidence="1">
    <location>
        <begin position="188"/>
        <end position="205"/>
    </location>
</feature>
<dbReference type="Proteomes" id="UP000032702">
    <property type="component" value="Unassembled WGS sequence"/>
</dbReference>
<feature type="region of interest" description="Disordered" evidence="1">
    <location>
        <begin position="247"/>
        <end position="283"/>
    </location>
</feature>
<gene>
    <name evidence="2" type="ORF">STIAU_5373</name>
</gene>
<dbReference type="EMBL" id="AAMD01000100">
    <property type="protein sequence ID" value="EAU64871.1"/>
    <property type="molecule type" value="Genomic_DNA"/>
</dbReference>
<proteinExistence type="predicted"/>
<evidence type="ECO:0000313" key="3">
    <source>
        <dbReference type="Proteomes" id="UP000032702"/>
    </source>
</evidence>
<evidence type="ECO:0000256" key="1">
    <source>
        <dbReference type="SAM" id="MobiDB-lite"/>
    </source>
</evidence>
<feature type="non-terminal residue" evidence="2">
    <location>
        <position position="444"/>
    </location>
</feature>
<feature type="compositionally biased region" description="Basic and acidic residues" evidence="1">
    <location>
        <begin position="430"/>
        <end position="444"/>
    </location>
</feature>
<organism evidence="2 3">
    <name type="scientific">Stigmatella aurantiaca (strain DW4/3-1)</name>
    <dbReference type="NCBI Taxonomy" id="378806"/>
    <lineage>
        <taxon>Bacteria</taxon>
        <taxon>Pseudomonadati</taxon>
        <taxon>Myxococcota</taxon>
        <taxon>Myxococcia</taxon>
        <taxon>Myxococcales</taxon>
        <taxon>Cystobacterineae</taxon>
        <taxon>Archangiaceae</taxon>
        <taxon>Stigmatella</taxon>
    </lineage>
</organism>
<feature type="compositionally biased region" description="Basic and acidic residues" evidence="1">
    <location>
        <begin position="247"/>
        <end position="263"/>
    </location>
</feature>
<sequence>MLRESPSLDESRDTGRQVRLAELFGPHRHPCCPAARLNDPAHHQLAAASRLPLLLLAHALHDRGPVREHHFHDVGLRELLTHIPSAPRRRRNVRGGRTLLRLLRLRLLRAKQLVEIVVRGRLGLGARDAGHGLALARTRLARPRRVLAGHGGLGPGCLGGLRSSRLDRRRRRRRRHSHSGRSGCWGRGSRRRRSGRRRCHGRDHRRRRSGGRWRRRWRLHRLRRGGRRCRCHRRRGLWLRRRLEGEEEPNPHDGDGRHRDPRNQTRLASPLRGSGGRRLIPPVPGLRIARRGVRGLWVGRRRLRIRRGCDRRRVRHRRGLRRMLRGRRHHRGRPCNRSRGLGRGQIQQSTHCWLLRHRRRFGRLGQRVVLLLHERSENARGGGFPTRGSRLGAQCGGWRNLCSCALRRRARAERGLHRRGHSGSLARHCRGSDNDRLGRARRER</sequence>
<evidence type="ECO:0000313" key="2">
    <source>
        <dbReference type="EMBL" id="EAU64871.1"/>
    </source>
</evidence>